<feature type="domain" description="Metallo-beta-lactamase" evidence="3">
    <location>
        <begin position="42"/>
        <end position="241"/>
    </location>
</feature>
<comment type="caution">
    <text evidence="4">The sequence shown here is derived from an EMBL/GenBank/DDBJ whole genome shotgun (WGS) entry which is preliminary data.</text>
</comment>
<evidence type="ECO:0000256" key="2">
    <source>
        <dbReference type="ARBA" id="ARBA00022801"/>
    </source>
</evidence>
<evidence type="ECO:0000313" key="4">
    <source>
        <dbReference type="EMBL" id="MDG0865620.1"/>
    </source>
</evidence>
<accession>A0ABD4XM61</accession>
<keyword evidence="1" id="KW-0255">Endonuclease</keyword>
<reference evidence="4 5" key="1">
    <citation type="submission" date="2019-11" db="EMBL/GenBank/DDBJ databases">
        <authorList>
            <person name="Cho J.-C."/>
        </authorList>
    </citation>
    <scope>NUCLEOTIDE SEQUENCE [LARGE SCALE GENOMIC DNA]</scope>
    <source>
        <strain evidence="4 5">JH702</strain>
    </source>
</reference>
<dbReference type="Proteomes" id="UP001321249">
    <property type="component" value="Unassembled WGS sequence"/>
</dbReference>
<dbReference type="GO" id="GO:0004519">
    <property type="term" value="F:endonuclease activity"/>
    <property type="evidence" value="ECO:0007669"/>
    <property type="project" value="UniProtKB-KW"/>
</dbReference>
<evidence type="ECO:0000313" key="5">
    <source>
        <dbReference type="Proteomes" id="UP001321249"/>
    </source>
</evidence>
<protein>
    <submittedName>
        <fullName evidence="4">MBL fold metallo-hydrolase</fullName>
    </submittedName>
</protein>
<dbReference type="EMBL" id="WMBE01000001">
    <property type="protein sequence ID" value="MDG0865620.1"/>
    <property type="molecule type" value="Genomic_DNA"/>
</dbReference>
<dbReference type="Gene3D" id="3.60.15.10">
    <property type="entry name" value="Ribonuclease Z/Hydroxyacylglutathione hydrolase-like"/>
    <property type="match status" value="1"/>
</dbReference>
<proteinExistence type="predicted"/>
<dbReference type="InterPro" id="IPR001279">
    <property type="entry name" value="Metallo-B-lactamas"/>
</dbReference>
<keyword evidence="1" id="KW-0540">Nuclease</keyword>
<gene>
    <name evidence="4" type="ORF">GKO46_00850</name>
</gene>
<dbReference type="PANTHER" id="PTHR46018">
    <property type="entry name" value="ZINC PHOSPHODIESTERASE ELAC PROTEIN 1"/>
    <property type="match status" value="1"/>
</dbReference>
<dbReference type="SUPFAM" id="SSF56281">
    <property type="entry name" value="Metallo-hydrolase/oxidoreductase"/>
    <property type="match status" value="1"/>
</dbReference>
<dbReference type="CDD" id="cd07719">
    <property type="entry name" value="arylsulfatase_AtsA-like_MBL-fold"/>
    <property type="match status" value="1"/>
</dbReference>
<dbReference type="GO" id="GO:0016787">
    <property type="term" value="F:hydrolase activity"/>
    <property type="evidence" value="ECO:0007669"/>
    <property type="project" value="UniProtKB-KW"/>
</dbReference>
<dbReference type="AlphaFoldDB" id="A0ABD4XM61"/>
<evidence type="ECO:0000259" key="3">
    <source>
        <dbReference type="SMART" id="SM00849"/>
    </source>
</evidence>
<dbReference type="InterPro" id="IPR044094">
    <property type="entry name" value="AtsA-like_MBL-fold"/>
</dbReference>
<organism evidence="4 5">
    <name type="scientific">Candidatus Lucifugimonas marina</name>
    <dbReference type="NCBI Taxonomy" id="3038979"/>
    <lineage>
        <taxon>Bacteria</taxon>
        <taxon>Bacillati</taxon>
        <taxon>Chloroflexota</taxon>
        <taxon>Dehalococcoidia</taxon>
        <taxon>SAR202 cluster</taxon>
        <taxon>Candidatus Lucifugimonadales</taxon>
        <taxon>Candidatus Lucifugimonadaceae</taxon>
        <taxon>Candidatus Lucifugimonas</taxon>
    </lineage>
</organism>
<dbReference type="PANTHER" id="PTHR46018:SF2">
    <property type="entry name" value="ZINC PHOSPHODIESTERASE ELAC PROTEIN 1"/>
    <property type="match status" value="1"/>
</dbReference>
<dbReference type="SMART" id="SM00849">
    <property type="entry name" value="Lactamase_B"/>
    <property type="match status" value="1"/>
</dbReference>
<sequence length="332" mass="36301">MVDSALPATMLLLLQPMSNRADELANLIVLGSGGPIPNADRFGTSHVVTSGGRNFLFDCGPATTYKLAKHGLSSLDFDHLFISHHHFDHVADLPAFLLTRWDHSIGDETPLKIFGPENTEVMIERLVGEQGAFAFDWKARINHPLSQQMHQLRGGALPRPKPEFDVSDVSTGVILEGDGFRVTSQRIEHVEPQLQANAYRLDTDDISIVFTGDARPCDHIIDLASDADVLVSMCGNFQSELERKGVQSGQIGSLSAAEMAAEAGVGQLVMVHMGPDISSASGRVRALEEMSSIFQGEIIVSDELSSYDLRRRDVSANQNIDNSMHTHICRDM</sequence>
<keyword evidence="2" id="KW-0378">Hydrolase</keyword>
<evidence type="ECO:0000256" key="1">
    <source>
        <dbReference type="ARBA" id="ARBA00022759"/>
    </source>
</evidence>
<name>A0ABD4XM61_9CHLR</name>
<dbReference type="InterPro" id="IPR036866">
    <property type="entry name" value="RibonucZ/Hydroxyglut_hydro"/>
</dbReference>
<dbReference type="Pfam" id="PF00753">
    <property type="entry name" value="Lactamase_B"/>
    <property type="match status" value="1"/>
</dbReference>